<feature type="compositionally biased region" description="Low complexity" evidence="1">
    <location>
        <begin position="192"/>
        <end position="331"/>
    </location>
</feature>
<name>A0AAE3DS08_9FIRM</name>
<dbReference type="GO" id="GO:0016787">
    <property type="term" value="F:hydrolase activity"/>
    <property type="evidence" value="ECO:0007669"/>
    <property type="project" value="UniProtKB-KW"/>
</dbReference>
<feature type="signal peptide" evidence="2">
    <location>
        <begin position="1"/>
        <end position="29"/>
    </location>
</feature>
<dbReference type="SMART" id="SM00287">
    <property type="entry name" value="SH3b"/>
    <property type="match status" value="2"/>
</dbReference>
<protein>
    <submittedName>
        <fullName evidence="4">Cell wall hydrolase</fullName>
    </submittedName>
</protein>
<organism evidence="4 5">
    <name type="scientific">Fusicatenibacter faecihominis</name>
    <dbReference type="NCBI Taxonomy" id="2881276"/>
    <lineage>
        <taxon>Bacteria</taxon>
        <taxon>Bacillati</taxon>
        <taxon>Bacillota</taxon>
        <taxon>Clostridia</taxon>
        <taxon>Lachnospirales</taxon>
        <taxon>Lachnospiraceae</taxon>
        <taxon>Fusicatenibacter</taxon>
    </lineage>
</organism>
<gene>
    <name evidence="4" type="ORF">LKD71_05950</name>
</gene>
<dbReference type="AlphaFoldDB" id="A0AAE3DS08"/>
<dbReference type="EMBL" id="JAJEPR010000007">
    <property type="protein sequence ID" value="MCC2189355.1"/>
    <property type="molecule type" value="Genomic_DNA"/>
</dbReference>
<keyword evidence="5" id="KW-1185">Reference proteome</keyword>
<evidence type="ECO:0000259" key="3">
    <source>
        <dbReference type="PROSITE" id="PS51781"/>
    </source>
</evidence>
<evidence type="ECO:0000313" key="4">
    <source>
        <dbReference type="EMBL" id="MCC2189355.1"/>
    </source>
</evidence>
<dbReference type="RefSeq" id="WP_227614713.1">
    <property type="nucleotide sequence ID" value="NZ_JAJEPR010000007.1"/>
</dbReference>
<dbReference type="Pfam" id="PF08239">
    <property type="entry name" value="SH3_3"/>
    <property type="match status" value="2"/>
</dbReference>
<dbReference type="PROSITE" id="PS51781">
    <property type="entry name" value="SH3B"/>
    <property type="match status" value="1"/>
</dbReference>
<dbReference type="Gene3D" id="2.30.30.40">
    <property type="entry name" value="SH3 Domains"/>
    <property type="match status" value="2"/>
</dbReference>
<evidence type="ECO:0000256" key="2">
    <source>
        <dbReference type="SAM" id="SignalP"/>
    </source>
</evidence>
<dbReference type="PROSITE" id="PS51257">
    <property type="entry name" value="PROKAR_LIPOPROTEIN"/>
    <property type="match status" value="1"/>
</dbReference>
<dbReference type="InterPro" id="IPR011105">
    <property type="entry name" value="Cell_wall_hydrolase_SleB"/>
</dbReference>
<keyword evidence="2" id="KW-0732">Signal</keyword>
<dbReference type="Proteomes" id="UP001197875">
    <property type="component" value="Unassembled WGS sequence"/>
</dbReference>
<evidence type="ECO:0000256" key="1">
    <source>
        <dbReference type="SAM" id="MobiDB-lite"/>
    </source>
</evidence>
<feature type="domain" description="SH3b" evidence="3">
    <location>
        <begin position="112"/>
        <end position="176"/>
    </location>
</feature>
<proteinExistence type="predicted"/>
<reference evidence="4 5" key="1">
    <citation type="submission" date="2021-10" db="EMBL/GenBank/DDBJ databases">
        <title>Anaerobic single-cell dispensing facilitates the cultivation of human gut bacteria.</title>
        <authorList>
            <person name="Afrizal A."/>
        </authorList>
    </citation>
    <scope>NUCLEOTIDE SEQUENCE [LARGE SCALE GENOMIC DNA]</scope>
    <source>
        <strain evidence="4 5">CLA-AA-H277</strain>
    </source>
</reference>
<feature type="chain" id="PRO_5042026592" evidence="2">
    <location>
        <begin position="30"/>
        <end position="441"/>
    </location>
</feature>
<dbReference type="Pfam" id="PF07486">
    <property type="entry name" value="Hydrolase_2"/>
    <property type="match status" value="1"/>
</dbReference>
<dbReference type="InterPro" id="IPR003646">
    <property type="entry name" value="SH3-like_bac-type"/>
</dbReference>
<feature type="region of interest" description="Disordered" evidence="1">
    <location>
        <begin position="186"/>
        <end position="331"/>
    </location>
</feature>
<sequence length="441" mass="46058">MKGNHIKKVLISAATIAACSILTALPVYADDTYSDDVWAYRAVANVVEAVNIRAAASEDSTIVGYLTTAASADVIERGETWSLVISGGVEGYVRNDCLAFGEDAKNLAGVYGSEGVKTYWDGVSLFAAPDGSSEVLATVSAGKEYEVLSNDGSWVEVQMDDATVAYVPAEDVMETTILDKAVSTGDAYGSVSGSSNSGSYDDGSSYSDSSYDSYDDGSSYSDNSYDTSYDSSYSDTSYDDGSSYTDSSYDTSYDDGSSYDTSYDNSYTDSSYDDGSSYTDSSSDTSYDDGSSYDSSSDTSYDDGSSYDSSSDTSYDDSSSSDTTDTSTSASSSDRELLAGLIYCEAGNQSWDGKVAVGAVVLNRVASSSFASTIKGVIYESGQFSPAGSGWLDSVIANGSIPSSCYDAADAALAGENPIGSAMYFNTGSGKGIKIGAHQFY</sequence>
<accession>A0AAE3DS08</accession>
<comment type="caution">
    <text evidence="4">The sequence shown here is derived from an EMBL/GenBank/DDBJ whole genome shotgun (WGS) entry which is preliminary data.</text>
</comment>
<dbReference type="Gene3D" id="1.10.10.2520">
    <property type="entry name" value="Cell wall hydrolase SleB, domain 1"/>
    <property type="match status" value="1"/>
</dbReference>
<evidence type="ECO:0000313" key="5">
    <source>
        <dbReference type="Proteomes" id="UP001197875"/>
    </source>
</evidence>
<dbReference type="InterPro" id="IPR042047">
    <property type="entry name" value="SleB_dom1"/>
</dbReference>
<keyword evidence="4" id="KW-0378">Hydrolase</keyword>